<dbReference type="KEGG" id="tpol:Mal48_35850"/>
<name>A0A517QRT2_9PLAN</name>
<dbReference type="RefSeq" id="WP_145202091.1">
    <property type="nucleotide sequence ID" value="NZ_CP036267.1"/>
</dbReference>
<evidence type="ECO:0000313" key="3">
    <source>
        <dbReference type="Proteomes" id="UP000315724"/>
    </source>
</evidence>
<keyword evidence="1" id="KW-0812">Transmembrane</keyword>
<gene>
    <name evidence="2" type="ORF">Mal48_35850</name>
</gene>
<dbReference type="Proteomes" id="UP000315724">
    <property type="component" value="Chromosome"/>
</dbReference>
<feature type="transmembrane region" description="Helical" evidence="1">
    <location>
        <begin position="135"/>
        <end position="157"/>
    </location>
</feature>
<feature type="transmembrane region" description="Helical" evidence="1">
    <location>
        <begin position="234"/>
        <end position="252"/>
    </location>
</feature>
<feature type="transmembrane region" description="Helical" evidence="1">
    <location>
        <begin position="29"/>
        <end position="48"/>
    </location>
</feature>
<proteinExistence type="predicted"/>
<feature type="transmembrane region" description="Helical" evidence="1">
    <location>
        <begin position="60"/>
        <end position="81"/>
    </location>
</feature>
<evidence type="ECO:0000313" key="2">
    <source>
        <dbReference type="EMBL" id="QDT34325.1"/>
    </source>
</evidence>
<evidence type="ECO:0008006" key="4">
    <source>
        <dbReference type="Google" id="ProtNLM"/>
    </source>
</evidence>
<accession>A0A517QRT2</accession>
<reference evidence="2 3" key="1">
    <citation type="submission" date="2019-02" db="EMBL/GenBank/DDBJ databases">
        <title>Deep-cultivation of Planctomycetes and their phenomic and genomic characterization uncovers novel biology.</title>
        <authorList>
            <person name="Wiegand S."/>
            <person name="Jogler M."/>
            <person name="Boedeker C."/>
            <person name="Pinto D."/>
            <person name="Vollmers J."/>
            <person name="Rivas-Marin E."/>
            <person name="Kohn T."/>
            <person name="Peeters S.H."/>
            <person name="Heuer A."/>
            <person name="Rast P."/>
            <person name="Oberbeckmann S."/>
            <person name="Bunk B."/>
            <person name="Jeske O."/>
            <person name="Meyerdierks A."/>
            <person name="Storesund J.E."/>
            <person name="Kallscheuer N."/>
            <person name="Luecker S."/>
            <person name="Lage O.M."/>
            <person name="Pohl T."/>
            <person name="Merkel B.J."/>
            <person name="Hornburger P."/>
            <person name="Mueller R.-W."/>
            <person name="Bruemmer F."/>
            <person name="Labrenz M."/>
            <person name="Spormann A.M."/>
            <person name="Op den Camp H."/>
            <person name="Overmann J."/>
            <person name="Amann R."/>
            <person name="Jetten M.S.M."/>
            <person name="Mascher T."/>
            <person name="Medema M.H."/>
            <person name="Devos D.P."/>
            <person name="Kaster A.-K."/>
            <person name="Ovreas L."/>
            <person name="Rohde M."/>
            <person name="Galperin M.Y."/>
            <person name="Jogler C."/>
        </authorList>
    </citation>
    <scope>NUCLEOTIDE SEQUENCE [LARGE SCALE GENOMIC DNA]</scope>
    <source>
        <strain evidence="2 3">Mal48</strain>
    </source>
</reference>
<keyword evidence="3" id="KW-1185">Reference proteome</keyword>
<keyword evidence="1" id="KW-1133">Transmembrane helix</keyword>
<dbReference type="AlphaFoldDB" id="A0A517QRT2"/>
<keyword evidence="1" id="KW-0472">Membrane</keyword>
<dbReference type="EMBL" id="CP036267">
    <property type="protein sequence ID" value="QDT34325.1"/>
    <property type="molecule type" value="Genomic_DNA"/>
</dbReference>
<feature type="transmembrane region" description="Helical" evidence="1">
    <location>
        <begin position="169"/>
        <end position="190"/>
    </location>
</feature>
<dbReference type="OrthoDB" id="280822at2"/>
<evidence type="ECO:0000256" key="1">
    <source>
        <dbReference type="SAM" id="Phobius"/>
    </source>
</evidence>
<sequence>MIPEFALQLICGLSTVWCIAPRSQITSGFFRIQMLIALGLSVLLFLTSNQFPTPHVNEQAVSQLVAGTSILFGLLAFSGSVAWTLERRKGGTVFAYLLATSSTVTLVTVATLLSANSTESSATVSTITLPAIAETVSAAWLIGSVTSAMLLGHWYLTATGMPLKPFTQYNVIFLVAATLRMGATLFAYSSQGEVGEASWGLLTLRWAGLIGPFIIAILTIRILRYRNTQSATGVLYAATTLVFMGEMAANLIEQSYAIPTQL</sequence>
<feature type="transmembrane region" description="Helical" evidence="1">
    <location>
        <begin position="93"/>
        <end position="115"/>
    </location>
</feature>
<organism evidence="2 3">
    <name type="scientific">Thalassoglobus polymorphus</name>
    <dbReference type="NCBI Taxonomy" id="2527994"/>
    <lineage>
        <taxon>Bacteria</taxon>
        <taxon>Pseudomonadati</taxon>
        <taxon>Planctomycetota</taxon>
        <taxon>Planctomycetia</taxon>
        <taxon>Planctomycetales</taxon>
        <taxon>Planctomycetaceae</taxon>
        <taxon>Thalassoglobus</taxon>
    </lineage>
</organism>
<protein>
    <recommendedName>
        <fullName evidence="4">DMSO reductase anchor subunit (DmsC)</fullName>
    </recommendedName>
</protein>
<feature type="transmembrane region" description="Helical" evidence="1">
    <location>
        <begin position="202"/>
        <end position="222"/>
    </location>
</feature>